<dbReference type="EMBL" id="NGJZ01000001">
    <property type="protein sequence ID" value="RSU07880.1"/>
    <property type="molecule type" value="Genomic_DNA"/>
</dbReference>
<evidence type="ECO:0000313" key="2">
    <source>
        <dbReference type="EMBL" id="RSU07880.1"/>
    </source>
</evidence>
<feature type="transmembrane region" description="Helical" evidence="1">
    <location>
        <begin position="230"/>
        <end position="252"/>
    </location>
</feature>
<dbReference type="RefSeq" id="WP_126821934.1">
    <property type="nucleotide sequence ID" value="NZ_JBHLWU010000001.1"/>
</dbReference>
<feature type="transmembrane region" description="Helical" evidence="1">
    <location>
        <begin position="12"/>
        <end position="32"/>
    </location>
</feature>
<keyword evidence="1" id="KW-0812">Transmembrane</keyword>
<keyword evidence="1" id="KW-1133">Transmembrane helix</keyword>
<dbReference type="OrthoDB" id="9815466at2"/>
<feature type="transmembrane region" description="Helical" evidence="1">
    <location>
        <begin position="317"/>
        <end position="336"/>
    </location>
</feature>
<feature type="transmembrane region" description="Helical" evidence="1">
    <location>
        <begin position="376"/>
        <end position="393"/>
    </location>
</feature>
<feature type="transmembrane region" description="Helical" evidence="1">
    <location>
        <begin position="348"/>
        <end position="369"/>
    </location>
</feature>
<feature type="transmembrane region" description="Helical" evidence="1">
    <location>
        <begin position="287"/>
        <end position="305"/>
    </location>
</feature>
<dbReference type="InterPro" id="IPR018580">
    <property type="entry name" value="Uncharacterised_YfhO"/>
</dbReference>
<feature type="transmembrane region" description="Helical" evidence="1">
    <location>
        <begin position="429"/>
        <end position="450"/>
    </location>
</feature>
<organism evidence="2 3">
    <name type="scientific">Vagococcus entomophilus</name>
    <dbReference type="NCBI Taxonomy" id="1160095"/>
    <lineage>
        <taxon>Bacteria</taxon>
        <taxon>Bacillati</taxon>
        <taxon>Bacillota</taxon>
        <taxon>Bacilli</taxon>
        <taxon>Lactobacillales</taxon>
        <taxon>Enterococcaceae</taxon>
        <taxon>Vagococcus</taxon>
    </lineage>
</organism>
<dbReference type="AlphaFoldDB" id="A0A430AIG5"/>
<feature type="transmembrane region" description="Helical" evidence="1">
    <location>
        <begin position="183"/>
        <end position="210"/>
    </location>
</feature>
<gene>
    <name evidence="2" type="ORF">CBF30_01175</name>
</gene>
<comment type="caution">
    <text evidence="2">The sequence shown here is derived from an EMBL/GenBank/DDBJ whole genome shotgun (WGS) entry which is preliminary data.</text>
</comment>
<feature type="transmembrane region" description="Helical" evidence="1">
    <location>
        <begin position="133"/>
        <end position="154"/>
    </location>
</feature>
<dbReference type="PANTHER" id="PTHR38454">
    <property type="entry name" value="INTEGRAL MEMBRANE PROTEIN-RELATED"/>
    <property type="match status" value="1"/>
</dbReference>
<dbReference type="PANTHER" id="PTHR38454:SF1">
    <property type="entry name" value="INTEGRAL MEMBRANE PROTEIN"/>
    <property type="match status" value="1"/>
</dbReference>
<evidence type="ECO:0000313" key="3">
    <source>
        <dbReference type="Proteomes" id="UP000288669"/>
    </source>
</evidence>
<reference evidence="2 3" key="1">
    <citation type="submission" date="2017-05" db="EMBL/GenBank/DDBJ databases">
        <title>Vagococcus spp. assemblies.</title>
        <authorList>
            <person name="Gulvik C.A."/>
        </authorList>
    </citation>
    <scope>NUCLEOTIDE SEQUENCE [LARGE SCALE GENOMIC DNA]</scope>
    <source>
        <strain evidence="2 3">DSM 24756</strain>
    </source>
</reference>
<accession>A0A430AIG5</accession>
<dbReference type="Pfam" id="PF09586">
    <property type="entry name" value="YfhO"/>
    <property type="match status" value="1"/>
</dbReference>
<keyword evidence="3" id="KW-1185">Reference proteome</keyword>
<protein>
    <recommendedName>
        <fullName evidence="4">Copper ABC transporter permease</fullName>
    </recommendedName>
</protein>
<feature type="transmembrane region" description="Helical" evidence="1">
    <location>
        <begin position="405"/>
        <end position="422"/>
    </location>
</feature>
<evidence type="ECO:0008006" key="4">
    <source>
        <dbReference type="Google" id="ProtNLM"/>
    </source>
</evidence>
<feature type="transmembrane region" description="Helical" evidence="1">
    <location>
        <begin position="818"/>
        <end position="836"/>
    </location>
</feature>
<dbReference type="Proteomes" id="UP000288669">
    <property type="component" value="Unassembled WGS sequence"/>
</dbReference>
<proteinExistence type="predicted"/>
<sequence>MKKNKKNLMFYSLLFLSPIFLVILLFFILSITPFGTKTIWYIDLPAQLSFFYSHLQEVFKGQASILFSWNYGLGENFWATFTYYLSSPFSILIALFPKNLVPLGIIFIWLLKLGTSAVTMCLFLKSKVTKNPFILYITSFYYSLIGFSLTYFFLPMWIDAVYLLPLIILGVDRIIYQKKEKLFLFSLTLLFIANFYTGYMVGIFTFLYFIAELFNSYQRKKEILHDCFLFFKNTILAFIFTLFITVPTYMVLKESNFSSPLQTFHNFIGLRDTYIKMFNGYSDLQSLSLYSGVLILLLTPLFFLIKEIPTRQKVSYFFVGLILFSSIRNGLLNYIWHAFEQPNGASWRYVFVFSFFCLFLSSIALSHLLKSKNKNYFIYLFIIFCLNVAFLYFNTDLTFFTRKELLNIGLLTLFFLALLLLLKKYQSKKVLFCLIALTFIDISFNSVQILKKYSDISLSDAYFENIGHNYYAHALNKLVVSDKTFYRINTEPGIKNANDSLKYEYKGMAAYTSTINLNNNSSLSSFGFTTGMREFSAESGFTPFNCFLSQKYFLSQQTLSPYMYKLVDEHGPLKTYLNKFYIPFGYMVNRNFLNETLPNQQSVFENQNKLAEIASSSPLFGICQEVSSSSYNLKESKDPNGNVYLLKKNKQQKASIEYTVKVDELSQVYLSFGTSTMHPNIQIKLPDSNNAYLTSNNTWDLGTYAGQEVKIIVELTDSETLYATPIFYKLNLNSMNKLVTKIKKDTLSNLKQTNTSISGEINVHSKDDQVLFLSIPYDKNWTARVDNNKVKILKQGMFMGIPLTKGKHQISVTYVPKMFYICLFISISSLLFYLSVNTFRTRKNRKHSY</sequence>
<keyword evidence="1" id="KW-0472">Membrane</keyword>
<evidence type="ECO:0000256" key="1">
    <source>
        <dbReference type="SAM" id="Phobius"/>
    </source>
</evidence>
<name>A0A430AIG5_9ENTE</name>